<dbReference type="Gene3D" id="3.20.20.370">
    <property type="entry name" value="Glycoside hydrolase/deacetylase"/>
    <property type="match status" value="1"/>
</dbReference>
<evidence type="ECO:0000256" key="5">
    <source>
        <dbReference type="SAM" id="Phobius"/>
    </source>
</evidence>
<dbReference type="GO" id="GO:0046872">
    <property type="term" value="F:metal ion binding"/>
    <property type="evidence" value="ECO:0007669"/>
    <property type="project" value="UniProtKB-KW"/>
</dbReference>
<reference evidence="7" key="2">
    <citation type="journal article" date="2021" name="Sci. Rep.">
        <title>The distribution of antibiotic resistance genes in chicken gut microbiota commensals.</title>
        <authorList>
            <person name="Juricova H."/>
            <person name="Matiasovicova J."/>
            <person name="Kubasova T."/>
            <person name="Cejkova D."/>
            <person name="Rychlik I."/>
        </authorList>
    </citation>
    <scope>NUCLEOTIDE SEQUENCE</scope>
    <source>
        <strain evidence="7">An582</strain>
    </source>
</reference>
<evidence type="ECO:0000256" key="1">
    <source>
        <dbReference type="ARBA" id="ARBA00022723"/>
    </source>
</evidence>
<dbReference type="SUPFAM" id="SSF88713">
    <property type="entry name" value="Glycoside hydrolase/deacetylase"/>
    <property type="match status" value="1"/>
</dbReference>
<feature type="transmembrane region" description="Helical" evidence="5">
    <location>
        <begin position="21"/>
        <end position="45"/>
    </location>
</feature>
<proteinExistence type="predicted"/>
<gene>
    <name evidence="7" type="ORF">H6A20_02640</name>
</gene>
<dbReference type="Pfam" id="PF19127">
    <property type="entry name" value="Choline_bind_3"/>
    <property type="match status" value="1"/>
</dbReference>
<evidence type="ECO:0000313" key="7">
    <source>
        <dbReference type="EMBL" id="MBM6947560.1"/>
    </source>
</evidence>
<dbReference type="Proteomes" id="UP000705508">
    <property type="component" value="Unassembled WGS sequence"/>
</dbReference>
<dbReference type="InterPro" id="IPR050248">
    <property type="entry name" value="Polysacc_deacetylase_ArnD"/>
</dbReference>
<evidence type="ECO:0000313" key="8">
    <source>
        <dbReference type="Proteomes" id="UP000705508"/>
    </source>
</evidence>
<accession>A0A939BG18</accession>
<feature type="domain" description="NodB homology" evidence="6">
    <location>
        <begin position="291"/>
        <end position="464"/>
    </location>
</feature>
<protein>
    <submittedName>
        <fullName evidence="7">Polysaccharide deacetylase family protein</fullName>
    </submittedName>
</protein>
<keyword evidence="5" id="KW-0812">Transmembrane</keyword>
<name>A0A939BG18_9CLOT</name>
<feature type="repeat" description="Cell wall-binding" evidence="4">
    <location>
        <begin position="239"/>
        <end position="258"/>
    </location>
</feature>
<keyword evidence="3" id="KW-0378">Hydrolase</keyword>
<sequence>MKRGEKAHRRRGRKKSGKRRAGLWIGLAFAVLAVCAGAAASFLYLTGFGQKARIEIATGNHEIYEGDALPPLLVDVSSGTEDRNGRIRLDGGDKTTAADLVRRLRSGEGITLHCEADSRMEGTYPVEIRLTGELADKLQGKWAGKVDLVIRDGQVTVKNRTGDWDGDRFRRYDGSYVTDDFVTYRQKKYYFDAEGNKAVGWRDLADGKYCFDESGAMETGLWKDGTDGRYYLGADGRAVTGWQDMDGNRYYFDGSGRMATGDVYMGLSLYSFDGEGRLVSVKESQVDPSRPMVALTFDDGPGSRTGELLDQLEKHQAHATFFMLGQKVPSYPDTVRRMKEIGCELGNHSFDHPELTRLDGAGISSQIQKTNDAIRAAAGNGATVMRPPYGAINSAVSENVGLPMILWNIDTLDWKTRNAQKTIDTVMNSVSDGDIILMHDIHTESVDAAIALIPKLQEAGYQLVTVSELAAAKNVTLANGKSYTDF</sequence>
<dbReference type="PROSITE" id="PS51677">
    <property type="entry name" value="NODB"/>
    <property type="match status" value="1"/>
</dbReference>
<keyword evidence="5" id="KW-1133">Transmembrane helix</keyword>
<dbReference type="GO" id="GO:0016020">
    <property type="term" value="C:membrane"/>
    <property type="evidence" value="ECO:0007669"/>
    <property type="project" value="TreeGrafter"/>
</dbReference>
<dbReference type="RefSeq" id="WP_204905615.1">
    <property type="nucleotide sequence ID" value="NZ_JACJKS010000003.1"/>
</dbReference>
<dbReference type="PANTHER" id="PTHR10587">
    <property type="entry name" value="GLYCOSYL TRANSFERASE-RELATED"/>
    <property type="match status" value="1"/>
</dbReference>
<keyword evidence="2" id="KW-0677">Repeat</keyword>
<dbReference type="InterPro" id="IPR002509">
    <property type="entry name" value="NODB_dom"/>
</dbReference>
<dbReference type="PANTHER" id="PTHR10587:SF133">
    <property type="entry name" value="CHITIN DEACETYLASE 1-RELATED"/>
    <property type="match status" value="1"/>
</dbReference>
<keyword evidence="1" id="KW-0479">Metal-binding</keyword>
<reference evidence="7" key="1">
    <citation type="submission" date="2020-08" db="EMBL/GenBank/DDBJ databases">
        <authorList>
            <person name="Cejkova D."/>
            <person name="Kubasova T."/>
            <person name="Jahodarova E."/>
            <person name="Rychlik I."/>
        </authorList>
    </citation>
    <scope>NUCLEOTIDE SEQUENCE</scope>
    <source>
        <strain evidence="7">An582</strain>
    </source>
</reference>
<dbReference type="InterPro" id="IPR018337">
    <property type="entry name" value="Cell_wall/Cho-bd_repeat"/>
</dbReference>
<dbReference type="InterPro" id="IPR011330">
    <property type="entry name" value="Glyco_hydro/deAcase_b/a-brl"/>
</dbReference>
<organism evidence="7 8">
    <name type="scientific">Mordavella massiliensis</name>
    <dbReference type="NCBI Taxonomy" id="1871024"/>
    <lineage>
        <taxon>Bacteria</taxon>
        <taxon>Bacillati</taxon>
        <taxon>Bacillota</taxon>
        <taxon>Clostridia</taxon>
        <taxon>Eubacteriales</taxon>
        <taxon>Clostridiaceae</taxon>
        <taxon>Mordavella</taxon>
    </lineage>
</organism>
<dbReference type="EMBL" id="JACJKS010000003">
    <property type="protein sequence ID" value="MBM6947560.1"/>
    <property type="molecule type" value="Genomic_DNA"/>
</dbReference>
<dbReference type="Gene3D" id="2.10.270.10">
    <property type="entry name" value="Cholin Binding"/>
    <property type="match status" value="1"/>
</dbReference>
<dbReference type="CDD" id="cd10954">
    <property type="entry name" value="CE4_CtAXE_like"/>
    <property type="match status" value="1"/>
</dbReference>
<evidence type="ECO:0000256" key="4">
    <source>
        <dbReference type="PROSITE-ProRule" id="PRU00591"/>
    </source>
</evidence>
<dbReference type="GO" id="GO:0016810">
    <property type="term" value="F:hydrolase activity, acting on carbon-nitrogen (but not peptide) bonds"/>
    <property type="evidence" value="ECO:0007669"/>
    <property type="project" value="InterPro"/>
</dbReference>
<dbReference type="AlphaFoldDB" id="A0A939BG18"/>
<dbReference type="Pfam" id="PF01522">
    <property type="entry name" value="Polysacc_deac_1"/>
    <property type="match status" value="1"/>
</dbReference>
<comment type="caution">
    <text evidence="7">The sequence shown here is derived from an EMBL/GenBank/DDBJ whole genome shotgun (WGS) entry which is preliminary data.</text>
</comment>
<evidence type="ECO:0000256" key="2">
    <source>
        <dbReference type="ARBA" id="ARBA00022737"/>
    </source>
</evidence>
<keyword evidence="5" id="KW-0472">Membrane</keyword>
<dbReference type="GO" id="GO:0005975">
    <property type="term" value="P:carbohydrate metabolic process"/>
    <property type="evidence" value="ECO:0007669"/>
    <property type="project" value="InterPro"/>
</dbReference>
<evidence type="ECO:0000259" key="6">
    <source>
        <dbReference type="PROSITE" id="PS51677"/>
    </source>
</evidence>
<dbReference type="SUPFAM" id="SSF69360">
    <property type="entry name" value="Cell wall binding repeat"/>
    <property type="match status" value="1"/>
</dbReference>
<dbReference type="PROSITE" id="PS51170">
    <property type="entry name" value="CW"/>
    <property type="match status" value="1"/>
</dbReference>
<evidence type="ECO:0000256" key="3">
    <source>
        <dbReference type="ARBA" id="ARBA00022801"/>
    </source>
</evidence>